<evidence type="ECO:0000313" key="1">
    <source>
        <dbReference type="EMBL" id="SMQ54864.1"/>
    </source>
</evidence>
<accession>A0A1X7S5A3</accession>
<name>A0A1X7S5A3_ZYMT9</name>
<dbReference type="EMBL" id="LT853701">
    <property type="protein sequence ID" value="SMQ54864.1"/>
    <property type="molecule type" value="Genomic_DNA"/>
</dbReference>
<proteinExistence type="predicted"/>
<dbReference type="Proteomes" id="UP000215127">
    <property type="component" value="Chromosome 10"/>
</dbReference>
<gene>
    <name evidence="1" type="ORF">ZT3D7_G10019</name>
</gene>
<reference evidence="1 2" key="1">
    <citation type="submission" date="2016-06" db="EMBL/GenBank/DDBJ databases">
        <authorList>
            <person name="Kjaerup R.B."/>
            <person name="Dalgaard T.S."/>
            <person name="Juul-Madsen H.R."/>
        </authorList>
    </citation>
    <scope>NUCLEOTIDE SEQUENCE [LARGE SCALE GENOMIC DNA]</scope>
</reference>
<sequence>MAPWSVLLNCYSARRQLRSYASGRDKRRGYKLLDLCNEREDSIRRPAFLGHVGEKSSTRYSKEEMARFGQAGYFYDELGNVDKKKFYNFYLHRTKTRPSKFDDPGDWLGRIDVDVELLPPQFRDRPLDLFADNSRDLPAAQRCLEHYIKSTSSNRSKDEQRAAYSGDQNRPGTKALAWLLRDYDSADLSLNLGFLKALVHCMVAERGEHHIWTWLKAPHIPTVLESQPGHERIAWRGAVLRFLVESQAYWYEGADGINAALRTFEDSCTLSVPYESGWQADPLRVMHQLSGVWISRQLLQKGANSLADVRLYDQFISRLGLWNTTVQRAFARAELLRTHPSRPTAVESLEFLRRYQAAEARPIFLRELFDSWAGFAFLVNNAKALEREGYKEGARWMLDIGLLEMPSYFNPAARHQDLNSQNRFGTTRRPLLHERRQVRAAYLSDATGPRSR</sequence>
<protein>
    <submittedName>
        <fullName evidence="1">Uncharacterized protein</fullName>
    </submittedName>
</protein>
<evidence type="ECO:0000313" key="2">
    <source>
        <dbReference type="Proteomes" id="UP000215127"/>
    </source>
</evidence>
<keyword evidence="2" id="KW-1185">Reference proteome</keyword>
<organism evidence="1 2">
    <name type="scientific">Zymoseptoria tritici (strain ST99CH_3D7)</name>
    <dbReference type="NCBI Taxonomy" id="1276538"/>
    <lineage>
        <taxon>Eukaryota</taxon>
        <taxon>Fungi</taxon>
        <taxon>Dikarya</taxon>
        <taxon>Ascomycota</taxon>
        <taxon>Pezizomycotina</taxon>
        <taxon>Dothideomycetes</taxon>
        <taxon>Dothideomycetidae</taxon>
        <taxon>Mycosphaerellales</taxon>
        <taxon>Mycosphaerellaceae</taxon>
        <taxon>Zymoseptoria</taxon>
    </lineage>
</organism>
<dbReference type="AlphaFoldDB" id="A0A1X7S5A3"/>